<feature type="domain" description="H-type lectin" evidence="1">
    <location>
        <begin position="86"/>
        <end position="148"/>
    </location>
</feature>
<dbReference type="Gene3D" id="2.60.40.2080">
    <property type="match status" value="1"/>
</dbReference>
<sequence>MSVTTSEITAREIYLQFWFPTSSIEPESGKVFSISQACTTTTPVPYGLASSSANAYTLRGSKFSGTYDSRIDSSITSPTIPVIISKVIAFNPPFTDTPEVVVWLTGLSATTGTVVSILVTATNITTTQFTLQIDSSAGDHLFSVSVAWAVWKADVKLGVDFRNTFQRSVSHSVWTLQHAAVSAVKLVLEPEQYMTLDATMVEYRDDTKIWHYRLMLGDWKEHSVTMVTVMRSS</sequence>
<accession>A0ABR3GFI6</accession>
<evidence type="ECO:0000259" key="1">
    <source>
        <dbReference type="Pfam" id="PF09458"/>
    </source>
</evidence>
<name>A0ABR3GFI6_9PEZI</name>
<dbReference type="EMBL" id="JBBBZM010000092">
    <property type="protein sequence ID" value="KAL0634512.1"/>
    <property type="molecule type" value="Genomic_DNA"/>
</dbReference>
<protein>
    <recommendedName>
        <fullName evidence="1">H-type lectin domain-containing protein</fullName>
    </recommendedName>
</protein>
<reference evidence="2 3" key="1">
    <citation type="submission" date="2024-02" db="EMBL/GenBank/DDBJ databases">
        <title>Discinaceae phylogenomics.</title>
        <authorList>
            <person name="Dirks A.C."/>
            <person name="James T.Y."/>
        </authorList>
    </citation>
    <scope>NUCLEOTIDE SEQUENCE [LARGE SCALE GENOMIC DNA]</scope>
    <source>
        <strain evidence="2 3">ACD0624</strain>
    </source>
</reference>
<dbReference type="SUPFAM" id="SSF141086">
    <property type="entry name" value="Agglutinin HPA-like"/>
    <property type="match status" value="1"/>
</dbReference>
<dbReference type="InterPro" id="IPR037221">
    <property type="entry name" value="H-type_lectin_dom_sf"/>
</dbReference>
<dbReference type="Proteomes" id="UP001447188">
    <property type="component" value="Unassembled WGS sequence"/>
</dbReference>
<proteinExistence type="predicted"/>
<gene>
    <name evidence="2" type="ORF">Q9L58_006530</name>
</gene>
<evidence type="ECO:0000313" key="3">
    <source>
        <dbReference type="Proteomes" id="UP001447188"/>
    </source>
</evidence>
<organism evidence="2 3">
    <name type="scientific">Discina gigas</name>
    <dbReference type="NCBI Taxonomy" id="1032678"/>
    <lineage>
        <taxon>Eukaryota</taxon>
        <taxon>Fungi</taxon>
        <taxon>Dikarya</taxon>
        <taxon>Ascomycota</taxon>
        <taxon>Pezizomycotina</taxon>
        <taxon>Pezizomycetes</taxon>
        <taxon>Pezizales</taxon>
        <taxon>Discinaceae</taxon>
        <taxon>Discina</taxon>
    </lineage>
</organism>
<dbReference type="Pfam" id="PF09458">
    <property type="entry name" value="H_lectin"/>
    <property type="match status" value="1"/>
</dbReference>
<evidence type="ECO:0000313" key="2">
    <source>
        <dbReference type="EMBL" id="KAL0634512.1"/>
    </source>
</evidence>
<keyword evidence="3" id="KW-1185">Reference proteome</keyword>
<dbReference type="InterPro" id="IPR019019">
    <property type="entry name" value="H-type_lectin_domain"/>
</dbReference>
<comment type="caution">
    <text evidence="2">The sequence shown here is derived from an EMBL/GenBank/DDBJ whole genome shotgun (WGS) entry which is preliminary data.</text>
</comment>